<accession>A0AAE4FZV3</accession>
<organism evidence="3 4">
    <name type="scientific">Actinomyces oris</name>
    <dbReference type="NCBI Taxonomy" id="544580"/>
    <lineage>
        <taxon>Bacteria</taxon>
        <taxon>Bacillati</taxon>
        <taxon>Actinomycetota</taxon>
        <taxon>Actinomycetes</taxon>
        <taxon>Actinomycetales</taxon>
        <taxon>Actinomycetaceae</taxon>
        <taxon>Actinomyces</taxon>
    </lineage>
</organism>
<keyword evidence="2" id="KW-1133">Transmembrane helix</keyword>
<evidence type="ECO:0000313" key="3">
    <source>
        <dbReference type="EMBL" id="MDT0247577.1"/>
    </source>
</evidence>
<dbReference type="Proteomes" id="UP001180729">
    <property type="component" value="Unassembled WGS sequence"/>
</dbReference>
<feature type="region of interest" description="Disordered" evidence="1">
    <location>
        <begin position="1"/>
        <end position="23"/>
    </location>
</feature>
<dbReference type="InterPro" id="IPR011044">
    <property type="entry name" value="Quino_amine_DH_bsu"/>
</dbReference>
<proteinExistence type="predicted"/>
<feature type="transmembrane region" description="Helical" evidence="2">
    <location>
        <begin position="119"/>
        <end position="140"/>
    </location>
</feature>
<dbReference type="EMBL" id="JAMZMH010000001">
    <property type="protein sequence ID" value="MDT0247577.1"/>
    <property type="molecule type" value="Genomic_DNA"/>
</dbReference>
<feature type="transmembrane region" description="Helical" evidence="2">
    <location>
        <begin position="89"/>
        <end position="107"/>
    </location>
</feature>
<protein>
    <submittedName>
        <fullName evidence="3">Uncharacterized protein</fullName>
    </submittedName>
</protein>
<keyword evidence="2" id="KW-0812">Transmembrane</keyword>
<evidence type="ECO:0000313" key="4">
    <source>
        <dbReference type="Proteomes" id="UP001180729"/>
    </source>
</evidence>
<dbReference type="RefSeq" id="WP_311371904.1">
    <property type="nucleotide sequence ID" value="NZ_JAMZMH010000001.1"/>
</dbReference>
<feature type="transmembrane region" description="Helical" evidence="2">
    <location>
        <begin position="50"/>
        <end position="69"/>
    </location>
</feature>
<reference evidence="3" key="1">
    <citation type="submission" date="2022-06" db="EMBL/GenBank/DDBJ databases">
        <title>Draft Genome Sequences of Three Actinomyces oris Strains, Isolated from Healthy Human Feces.</title>
        <authorList>
            <person name="Ye Y."/>
            <person name="Liu C."/>
            <person name="Zhao J."/>
            <person name="Xu J."/>
            <person name="Huang H."/>
            <person name="Wang B."/>
            <person name="Wei J."/>
            <person name="Jing X."/>
        </authorList>
    </citation>
    <scope>NUCLEOTIDE SEQUENCE</scope>
    <source>
        <strain evidence="3">CNGBCC1803368</strain>
    </source>
</reference>
<dbReference type="AlphaFoldDB" id="A0AAE4FZV3"/>
<dbReference type="SUPFAM" id="SSF50969">
    <property type="entry name" value="YVTN repeat-like/Quinoprotein amine dehydrogenase"/>
    <property type="match status" value="1"/>
</dbReference>
<sequence>MESTSSPPTSPSPSEAEETAGADAELSPAHLDHDDAVLGDHPRLLAYMRALLTGSVIALIVAVILFFAWNSGIKGVGRIAVAQSWKRCAPLLVLWIIGASVWPTPYYRTAGRSRLLTGVITALKLLPVAAVAACTVYACLPVLNLWRETSSTFGVRLGELLAFTMGIAACGLIVMAHIGLWAARSVILPTEEPSSGDPAPEDLDPRFSRPRSTGTWQGCLRALQGHPFRRLSTAALALLPAIALVTGFGIPYLTVKSTYADTPTVTQTTASAIDDAQLPTYPTSFGTQKTWVKDVDGFLDIAGGAAGPILLTKDTITGIDPANGSARWQYRRAGAEFRSQLLETDPVASGDLGLITSPNGRYVAVVATDPTIYSSMSPKWRELDGTSPVTTLVLDAVTGKVILEHPRQTEDHEDTFQLSDSALLDGTVAYSLTDGSRMWDLKDIHLYKDTVPNPVAAYVGSAGHASFIYGYDSGSDSLIVLPQANPSQPRKVTGALQEQEFGDIITARGWIGVYDDRTPTQHHENDDLKARRAHAISLDALSEAPGADTRAFDLGTTLGINAPASLSTGTISVFPATTPDGRPVETRSLNYSSTWKDSSSIGTVFNPATMTVAPLNQSPHYVTAVGITATNIENGTPATNTTDGNSSVITTGDGHITIKTGDSRIIPLAEVEPGSTYYPLNSGEYNSTMKDTAVSRDDYHYISSLSTPGATLAIVNNTPNLPIASQSFRIYGLPG</sequence>
<name>A0AAE4FZV3_9ACTO</name>
<comment type="caution">
    <text evidence="3">The sequence shown here is derived from an EMBL/GenBank/DDBJ whole genome shotgun (WGS) entry which is preliminary data.</text>
</comment>
<feature type="region of interest" description="Disordered" evidence="1">
    <location>
        <begin position="192"/>
        <end position="211"/>
    </location>
</feature>
<gene>
    <name evidence="3" type="ORF">RMW62_00565</name>
</gene>
<keyword evidence="2" id="KW-0472">Membrane</keyword>
<feature type="transmembrane region" description="Helical" evidence="2">
    <location>
        <begin position="160"/>
        <end position="183"/>
    </location>
</feature>
<evidence type="ECO:0000256" key="2">
    <source>
        <dbReference type="SAM" id="Phobius"/>
    </source>
</evidence>
<evidence type="ECO:0000256" key="1">
    <source>
        <dbReference type="SAM" id="MobiDB-lite"/>
    </source>
</evidence>